<reference evidence="1" key="1">
    <citation type="submission" date="2022-11" db="EMBL/GenBank/DDBJ databases">
        <authorList>
            <person name="Hyden B.L."/>
            <person name="Feng K."/>
            <person name="Yates T."/>
            <person name="Jawdy S."/>
            <person name="Smart L.B."/>
            <person name="Muchero W."/>
        </authorList>
    </citation>
    <scope>NUCLEOTIDE SEQUENCE</scope>
    <source>
        <tissue evidence="1">Shoot tip</tissue>
    </source>
</reference>
<dbReference type="EMBL" id="JAPFFM010000010">
    <property type="protein sequence ID" value="KAJ6739119.1"/>
    <property type="molecule type" value="Genomic_DNA"/>
</dbReference>
<accession>A0A9Q0UZ43</accession>
<reference evidence="1" key="2">
    <citation type="journal article" date="2023" name="Int. J. Mol. Sci.">
        <title>De Novo Assembly and Annotation of 11 Diverse Shrub Willow (Salix) Genomes Reveals Novel Gene Organization in Sex-Linked Regions.</title>
        <authorList>
            <person name="Hyden B."/>
            <person name="Feng K."/>
            <person name="Yates T.B."/>
            <person name="Jawdy S."/>
            <person name="Cereghino C."/>
            <person name="Smart L.B."/>
            <person name="Muchero W."/>
        </authorList>
    </citation>
    <scope>NUCLEOTIDE SEQUENCE</scope>
    <source>
        <tissue evidence="1">Shoot tip</tissue>
    </source>
</reference>
<dbReference type="AlphaFoldDB" id="A0A9Q0UZ43"/>
<name>A0A9Q0UZ43_9ROSI</name>
<keyword evidence="2" id="KW-1185">Reference proteome</keyword>
<evidence type="ECO:0000313" key="2">
    <source>
        <dbReference type="Proteomes" id="UP001151752"/>
    </source>
</evidence>
<proteinExistence type="predicted"/>
<dbReference type="Proteomes" id="UP001151752">
    <property type="component" value="Chromosome 4"/>
</dbReference>
<gene>
    <name evidence="1" type="ORF">OIU74_003976</name>
</gene>
<comment type="caution">
    <text evidence="1">The sequence shown here is derived from an EMBL/GenBank/DDBJ whole genome shotgun (WGS) entry which is preliminary data.</text>
</comment>
<sequence length="45" mass="5163">MVVDIAARPELPCSRMRKTASLKAVRERKLLEREKNGCGVFFKEV</sequence>
<organism evidence="1 2">
    <name type="scientific">Salix koriyanagi</name>
    <dbReference type="NCBI Taxonomy" id="2511006"/>
    <lineage>
        <taxon>Eukaryota</taxon>
        <taxon>Viridiplantae</taxon>
        <taxon>Streptophyta</taxon>
        <taxon>Embryophyta</taxon>
        <taxon>Tracheophyta</taxon>
        <taxon>Spermatophyta</taxon>
        <taxon>Magnoliopsida</taxon>
        <taxon>eudicotyledons</taxon>
        <taxon>Gunneridae</taxon>
        <taxon>Pentapetalae</taxon>
        <taxon>rosids</taxon>
        <taxon>fabids</taxon>
        <taxon>Malpighiales</taxon>
        <taxon>Salicaceae</taxon>
        <taxon>Saliceae</taxon>
        <taxon>Salix</taxon>
    </lineage>
</organism>
<evidence type="ECO:0000313" key="1">
    <source>
        <dbReference type="EMBL" id="KAJ6739119.1"/>
    </source>
</evidence>
<protein>
    <submittedName>
        <fullName evidence="1">Uncharacterized protein</fullName>
    </submittedName>
</protein>